<dbReference type="OrthoDB" id="10064107at2759"/>
<accession>A0A4Y2SGB9</accession>
<evidence type="ECO:0000313" key="2">
    <source>
        <dbReference type="Proteomes" id="UP000499080"/>
    </source>
</evidence>
<gene>
    <name evidence="1" type="ORF">AVEN_52632_1</name>
</gene>
<name>A0A4Y2SGB9_ARAVE</name>
<organism evidence="1 2">
    <name type="scientific">Araneus ventricosus</name>
    <name type="common">Orbweaver spider</name>
    <name type="synonym">Epeira ventricosa</name>
    <dbReference type="NCBI Taxonomy" id="182803"/>
    <lineage>
        <taxon>Eukaryota</taxon>
        <taxon>Metazoa</taxon>
        <taxon>Ecdysozoa</taxon>
        <taxon>Arthropoda</taxon>
        <taxon>Chelicerata</taxon>
        <taxon>Arachnida</taxon>
        <taxon>Araneae</taxon>
        <taxon>Araneomorphae</taxon>
        <taxon>Entelegynae</taxon>
        <taxon>Araneoidea</taxon>
        <taxon>Araneidae</taxon>
        <taxon>Araneus</taxon>
    </lineage>
</organism>
<comment type="caution">
    <text evidence="1">The sequence shown here is derived from an EMBL/GenBank/DDBJ whole genome shotgun (WGS) entry which is preliminary data.</text>
</comment>
<dbReference type="AlphaFoldDB" id="A0A4Y2SGB9"/>
<protein>
    <submittedName>
        <fullName evidence="1">Uncharacterized protein</fullName>
    </submittedName>
</protein>
<sequence>MKRKKLLDGTSAVGLEKPISANESMYVATVQGDSPYVKLLLKFSDITKPSQPKLAFHVKHNTEHHIETHDAYQIWYLRINANAATDLAVFKCRQSLYWRITANL</sequence>
<dbReference type="Proteomes" id="UP000499080">
    <property type="component" value="Unassembled WGS sequence"/>
</dbReference>
<keyword evidence="2" id="KW-1185">Reference proteome</keyword>
<dbReference type="EMBL" id="BGPR01021472">
    <property type="protein sequence ID" value="GBN86813.1"/>
    <property type="molecule type" value="Genomic_DNA"/>
</dbReference>
<evidence type="ECO:0000313" key="1">
    <source>
        <dbReference type="EMBL" id="GBN86813.1"/>
    </source>
</evidence>
<proteinExistence type="predicted"/>
<reference evidence="1 2" key="1">
    <citation type="journal article" date="2019" name="Sci. Rep.">
        <title>Orb-weaving spider Araneus ventricosus genome elucidates the spidroin gene catalogue.</title>
        <authorList>
            <person name="Kono N."/>
            <person name="Nakamura H."/>
            <person name="Ohtoshi R."/>
            <person name="Moran D.A.P."/>
            <person name="Shinohara A."/>
            <person name="Yoshida Y."/>
            <person name="Fujiwara M."/>
            <person name="Mori M."/>
            <person name="Tomita M."/>
            <person name="Arakawa K."/>
        </authorList>
    </citation>
    <scope>NUCLEOTIDE SEQUENCE [LARGE SCALE GENOMIC DNA]</scope>
</reference>